<gene>
    <name evidence="1" type="ORF">S01H1_81122</name>
</gene>
<dbReference type="AlphaFoldDB" id="X0ZVM2"/>
<feature type="non-terminal residue" evidence="1">
    <location>
        <position position="62"/>
    </location>
</feature>
<reference evidence="1" key="1">
    <citation type="journal article" date="2014" name="Front. Microbiol.">
        <title>High frequency of phylogenetically diverse reductive dehalogenase-homologous genes in deep subseafloor sedimentary metagenomes.</title>
        <authorList>
            <person name="Kawai M."/>
            <person name="Futagami T."/>
            <person name="Toyoda A."/>
            <person name="Takaki Y."/>
            <person name="Nishi S."/>
            <person name="Hori S."/>
            <person name="Arai W."/>
            <person name="Tsubouchi T."/>
            <person name="Morono Y."/>
            <person name="Uchiyama I."/>
            <person name="Ito T."/>
            <person name="Fujiyama A."/>
            <person name="Inagaki F."/>
            <person name="Takami H."/>
        </authorList>
    </citation>
    <scope>NUCLEOTIDE SEQUENCE</scope>
    <source>
        <strain evidence="1">Expedition CK06-06</strain>
    </source>
</reference>
<protein>
    <submittedName>
        <fullName evidence="1">Uncharacterized protein</fullName>
    </submittedName>
</protein>
<sequence>MGLLFLLFSPLRKETTEIVGEQRKIDERDIIFARFEYEKGSELYEEYYARRPEYRKIDDEIR</sequence>
<organism evidence="1">
    <name type="scientific">marine sediment metagenome</name>
    <dbReference type="NCBI Taxonomy" id="412755"/>
    <lineage>
        <taxon>unclassified sequences</taxon>
        <taxon>metagenomes</taxon>
        <taxon>ecological metagenomes</taxon>
    </lineage>
</organism>
<accession>X0ZVM2</accession>
<comment type="caution">
    <text evidence="1">The sequence shown here is derived from an EMBL/GenBank/DDBJ whole genome shotgun (WGS) entry which is preliminary data.</text>
</comment>
<proteinExistence type="predicted"/>
<evidence type="ECO:0000313" key="1">
    <source>
        <dbReference type="EMBL" id="GAG52151.1"/>
    </source>
</evidence>
<dbReference type="EMBL" id="BARS01054862">
    <property type="protein sequence ID" value="GAG52151.1"/>
    <property type="molecule type" value="Genomic_DNA"/>
</dbReference>
<name>X0ZVM2_9ZZZZ</name>